<name>A0A437A2S7_ARTFL</name>
<evidence type="ECO:0000313" key="3">
    <source>
        <dbReference type="Proteomes" id="UP000283090"/>
    </source>
</evidence>
<evidence type="ECO:0000256" key="1">
    <source>
        <dbReference type="SAM" id="MobiDB-lite"/>
    </source>
</evidence>
<dbReference type="AlphaFoldDB" id="A0A437A2S7"/>
<dbReference type="RefSeq" id="XP_067490987.1">
    <property type="nucleotide sequence ID" value="XM_067632749.1"/>
</dbReference>
<feature type="region of interest" description="Disordered" evidence="1">
    <location>
        <begin position="1"/>
        <end position="97"/>
    </location>
</feature>
<feature type="compositionally biased region" description="Acidic residues" evidence="1">
    <location>
        <begin position="60"/>
        <end position="93"/>
    </location>
</feature>
<dbReference type="InterPro" id="IPR036770">
    <property type="entry name" value="Ankyrin_rpt-contain_sf"/>
</dbReference>
<feature type="compositionally biased region" description="Basic residues" evidence="1">
    <location>
        <begin position="1"/>
        <end position="11"/>
    </location>
</feature>
<evidence type="ECO:0008006" key="4">
    <source>
        <dbReference type="Google" id="ProtNLM"/>
    </source>
</evidence>
<dbReference type="GeneID" id="93586075"/>
<comment type="caution">
    <text evidence="2">The sequence shown here is derived from an EMBL/GenBank/DDBJ whole genome shotgun (WGS) entry which is preliminary data.</text>
</comment>
<feature type="compositionally biased region" description="Basic and acidic residues" evidence="1">
    <location>
        <begin position="44"/>
        <end position="59"/>
    </location>
</feature>
<evidence type="ECO:0000313" key="2">
    <source>
        <dbReference type="EMBL" id="RVD85443.1"/>
    </source>
</evidence>
<sequence length="676" mass="76921">MESARKHRNHKAMSSTPDSNINNGRKRKTATNPSGSSPSTKRSRPQEGDKKTEMIIRQDDIDDDDDGTDDSDCGDDDGDEGCGDELDYLEDGNGDGMAPYEVEERVYEFGAERSKLSFKIYLQEDPNVGSLSWTKIIHVDAYSEGKVIGRGLGRYVKRNDIRGHFQREMEGPSEELSNVAFDLFDRYGRLKRELINHTIRKGTGVWGKELDYGDFFLIENLRIGSDWRRKGVGKRIARDLIEKSHKGGRNPAFSLVRPGCIGFELRKVTKGKTKLEKHEIEISMRGKIIDFWRCQGFRRVGASDFFGLATDPNHPADTISSIADFNPADAEPDLDEEPPTEFLAPGIAISPGPWRLELLKERLPLHHAIVTLPDDECVQFFNSFKANVDNQSYDWNKVDRHSDNALHIAVQELKAKSLRWLLENVNEDQILASRRNVAGYTPQEKLESQLDSIRSTSRLGCMTMDVSREFKGYPPEAIECLVAFRGLSNLSKIQHERLKFGCTCSSCIDGFLSPRMKFQLLLKAETAHNLLNEGIEDGPAWYEESDKYIQYVPWNLRQRFRTNKSLRQGFSNLFLYTAEVLRKDITPNALTISAQLRFTGEWPPCTKNLLEKGRVESALQSLFKSTQDEGEWARDGGYLYAFKEDIDALPECRNDYEFEFVALMCGVPGWQDPDYP</sequence>
<dbReference type="EMBL" id="SAEB01000006">
    <property type="protein sequence ID" value="RVD85443.1"/>
    <property type="molecule type" value="Genomic_DNA"/>
</dbReference>
<accession>A0A437A2S7</accession>
<dbReference type="Gene3D" id="1.25.40.20">
    <property type="entry name" value="Ankyrin repeat-containing domain"/>
    <property type="match status" value="1"/>
</dbReference>
<feature type="compositionally biased region" description="Polar residues" evidence="1">
    <location>
        <begin position="30"/>
        <end position="40"/>
    </location>
</feature>
<dbReference type="OrthoDB" id="508139at2759"/>
<gene>
    <name evidence="2" type="ORF">DFL_003764</name>
</gene>
<dbReference type="VEuPathDB" id="FungiDB:DFL_003764"/>
<dbReference type="Proteomes" id="UP000283090">
    <property type="component" value="Unassembled WGS sequence"/>
</dbReference>
<organism evidence="2 3">
    <name type="scientific">Arthrobotrys flagrans</name>
    <name type="common">Nematode-trapping fungus</name>
    <name type="synonym">Trichothecium flagrans</name>
    <dbReference type="NCBI Taxonomy" id="97331"/>
    <lineage>
        <taxon>Eukaryota</taxon>
        <taxon>Fungi</taxon>
        <taxon>Dikarya</taxon>
        <taxon>Ascomycota</taxon>
        <taxon>Pezizomycotina</taxon>
        <taxon>Orbiliomycetes</taxon>
        <taxon>Orbiliales</taxon>
        <taxon>Orbiliaceae</taxon>
        <taxon>Arthrobotrys</taxon>
    </lineage>
</organism>
<protein>
    <recommendedName>
        <fullName evidence="4">N-acetyltransferase domain-containing protein</fullName>
    </recommendedName>
</protein>
<proteinExistence type="predicted"/>
<feature type="compositionally biased region" description="Polar residues" evidence="1">
    <location>
        <begin position="12"/>
        <end position="23"/>
    </location>
</feature>
<dbReference type="STRING" id="97331.A0A437A2S7"/>
<reference evidence="2 3" key="1">
    <citation type="submission" date="2019-01" db="EMBL/GenBank/DDBJ databases">
        <title>Intercellular communication is required for trap formation in the nematode-trapping fungus Duddingtonia flagrans.</title>
        <authorList>
            <person name="Youssar L."/>
            <person name="Wernet V."/>
            <person name="Hensel N."/>
            <person name="Hildebrandt H.-G."/>
            <person name="Fischer R."/>
        </authorList>
    </citation>
    <scope>NUCLEOTIDE SEQUENCE [LARGE SCALE GENOMIC DNA]</scope>
    <source>
        <strain evidence="2 3">CBS H-5679</strain>
    </source>
</reference>
<keyword evidence="3" id="KW-1185">Reference proteome</keyword>